<gene>
    <name evidence="1" type="ORF">UPYG_G00324040</name>
</gene>
<evidence type="ECO:0000313" key="1">
    <source>
        <dbReference type="EMBL" id="KAL0964452.1"/>
    </source>
</evidence>
<comment type="caution">
    <text evidence="1">The sequence shown here is derived from an EMBL/GenBank/DDBJ whole genome shotgun (WGS) entry which is preliminary data.</text>
</comment>
<dbReference type="EMBL" id="JAGEUA010000010">
    <property type="protein sequence ID" value="KAL0964452.1"/>
    <property type="molecule type" value="Genomic_DNA"/>
</dbReference>
<keyword evidence="2" id="KW-1185">Reference proteome</keyword>
<dbReference type="AlphaFoldDB" id="A0ABD0WJN7"/>
<reference evidence="1 2" key="1">
    <citation type="submission" date="2024-06" db="EMBL/GenBank/DDBJ databases">
        <authorList>
            <person name="Pan Q."/>
            <person name="Wen M."/>
            <person name="Jouanno E."/>
            <person name="Zahm M."/>
            <person name="Klopp C."/>
            <person name="Cabau C."/>
            <person name="Louis A."/>
            <person name="Berthelot C."/>
            <person name="Parey E."/>
            <person name="Roest Crollius H."/>
            <person name="Montfort J."/>
            <person name="Robinson-Rechavi M."/>
            <person name="Bouchez O."/>
            <person name="Lampietro C."/>
            <person name="Lopez Roques C."/>
            <person name="Donnadieu C."/>
            <person name="Postlethwait J."/>
            <person name="Bobe J."/>
            <person name="Verreycken H."/>
            <person name="Guiguen Y."/>
        </authorList>
    </citation>
    <scope>NUCLEOTIDE SEQUENCE [LARGE SCALE GENOMIC DNA]</scope>
    <source>
        <strain evidence="1">Up_M1</strain>
        <tissue evidence="1">Testis</tissue>
    </source>
</reference>
<sequence>MAYRRGYRRPELSMESGVDPGQDYYRDEYYSYDRGYDIPQYGSRRKLISPVYDEYGDVIMEDEYYSPHEVLL</sequence>
<dbReference type="Proteomes" id="UP001557470">
    <property type="component" value="Unassembled WGS sequence"/>
</dbReference>
<proteinExistence type="predicted"/>
<accession>A0ABD0WJN7</accession>
<evidence type="ECO:0000313" key="2">
    <source>
        <dbReference type="Proteomes" id="UP001557470"/>
    </source>
</evidence>
<organism evidence="1 2">
    <name type="scientific">Umbra pygmaea</name>
    <name type="common">Eastern mudminnow</name>
    <dbReference type="NCBI Taxonomy" id="75934"/>
    <lineage>
        <taxon>Eukaryota</taxon>
        <taxon>Metazoa</taxon>
        <taxon>Chordata</taxon>
        <taxon>Craniata</taxon>
        <taxon>Vertebrata</taxon>
        <taxon>Euteleostomi</taxon>
        <taxon>Actinopterygii</taxon>
        <taxon>Neopterygii</taxon>
        <taxon>Teleostei</taxon>
        <taxon>Protacanthopterygii</taxon>
        <taxon>Esociformes</taxon>
        <taxon>Umbridae</taxon>
        <taxon>Umbra</taxon>
    </lineage>
</organism>
<protein>
    <submittedName>
        <fullName evidence="1">Uncharacterized protein</fullName>
    </submittedName>
</protein>
<name>A0ABD0WJN7_UMBPY</name>